<dbReference type="OrthoDB" id="9811998at2"/>
<dbReference type="CDD" id="cd02968">
    <property type="entry name" value="SCO"/>
    <property type="match status" value="1"/>
</dbReference>
<protein>
    <submittedName>
        <fullName evidence="4">Protein SCO1/2</fullName>
    </submittedName>
</protein>
<feature type="binding site" evidence="2">
    <location>
        <position position="78"/>
    </location>
    <ligand>
        <name>Cu cation</name>
        <dbReference type="ChEBI" id="CHEBI:23378"/>
    </ligand>
</feature>
<dbReference type="Proteomes" id="UP000199008">
    <property type="component" value="Unassembled WGS sequence"/>
</dbReference>
<dbReference type="GO" id="GO:0046872">
    <property type="term" value="F:metal ion binding"/>
    <property type="evidence" value="ECO:0007669"/>
    <property type="project" value="UniProtKB-KW"/>
</dbReference>
<feature type="disulfide bond" description="Redox-active" evidence="3">
    <location>
        <begin position="78"/>
        <end position="82"/>
    </location>
</feature>
<dbReference type="Gene3D" id="3.40.30.10">
    <property type="entry name" value="Glutaredoxin"/>
    <property type="match status" value="1"/>
</dbReference>
<evidence type="ECO:0000313" key="5">
    <source>
        <dbReference type="Proteomes" id="UP000199008"/>
    </source>
</evidence>
<proteinExistence type="inferred from homology"/>
<dbReference type="SUPFAM" id="SSF52833">
    <property type="entry name" value="Thioredoxin-like"/>
    <property type="match status" value="1"/>
</dbReference>
<sequence length="213" mass="24411">MKKELIISGVILVLGGLLLFFSTSGFTAFTMEAQRLQDLKAQPPEFPNIEVVDNKGREYNFDEFEGRHMLMTFIYTSCATACPEMSSNMKYVYDMIDMEKYGDDLVFLSMSFDTERDTVEVLDRYAGYFDADGESWRMLRVPEDDDLEEILSMYEVTVIPEGDADFQHNTSFYLIEPDGRLGEVLDYREIDYAAETIVEAVESDDSDGEVARQ</sequence>
<keyword evidence="5" id="KW-1185">Reference proteome</keyword>
<dbReference type="RefSeq" id="WP_092985757.1">
    <property type="nucleotide sequence ID" value="NZ_FNFY01000008.1"/>
</dbReference>
<dbReference type="EMBL" id="FNFY01000008">
    <property type="protein sequence ID" value="SDK73248.1"/>
    <property type="molecule type" value="Genomic_DNA"/>
</dbReference>
<dbReference type="STRING" id="576118.SAMN05216216_10820"/>
<dbReference type="Pfam" id="PF02630">
    <property type="entry name" value="SCO1-SenC"/>
    <property type="match status" value="1"/>
</dbReference>
<feature type="binding site" evidence="2">
    <location>
        <position position="82"/>
    </location>
    <ligand>
        <name>Cu cation</name>
        <dbReference type="ChEBI" id="CHEBI:23378"/>
    </ligand>
</feature>
<feature type="binding site" evidence="2">
    <location>
        <position position="168"/>
    </location>
    <ligand>
        <name>Cu cation</name>
        <dbReference type="ChEBI" id="CHEBI:23378"/>
    </ligand>
</feature>
<accession>A0A1G9EAZ0</accession>
<dbReference type="PANTHER" id="PTHR12151">
    <property type="entry name" value="ELECTRON TRANSPORT PROTIN SCO1/SENC FAMILY MEMBER"/>
    <property type="match status" value="1"/>
</dbReference>
<keyword evidence="3" id="KW-1015">Disulfide bond</keyword>
<gene>
    <name evidence="4" type="ORF">SAMN05216216_10820</name>
</gene>
<evidence type="ECO:0000256" key="1">
    <source>
        <dbReference type="ARBA" id="ARBA00010996"/>
    </source>
</evidence>
<dbReference type="AlphaFoldDB" id="A0A1G9EAZ0"/>
<dbReference type="PANTHER" id="PTHR12151:SF25">
    <property type="entry name" value="LINALOOL DEHYDRATASE_ISOMERASE DOMAIN-CONTAINING PROTEIN"/>
    <property type="match status" value="1"/>
</dbReference>
<comment type="similarity">
    <text evidence="1">Belongs to the SCO1/2 family.</text>
</comment>
<organism evidence="4 5">
    <name type="scientific">Lacicoccus qingdaonensis</name>
    <dbReference type="NCBI Taxonomy" id="576118"/>
    <lineage>
        <taxon>Bacteria</taxon>
        <taxon>Bacillati</taxon>
        <taxon>Bacillota</taxon>
        <taxon>Bacilli</taxon>
        <taxon>Bacillales</taxon>
        <taxon>Salinicoccaceae</taxon>
        <taxon>Lacicoccus</taxon>
    </lineage>
</organism>
<dbReference type="InterPro" id="IPR036249">
    <property type="entry name" value="Thioredoxin-like_sf"/>
</dbReference>
<keyword evidence="2" id="KW-0186">Copper</keyword>
<evidence type="ECO:0000256" key="2">
    <source>
        <dbReference type="PIRSR" id="PIRSR603782-1"/>
    </source>
</evidence>
<evidence type="ECO:0000256" key="3">
    <source>
        <dbReference type="PIRSR" id="PIRSR603782-2"/>
    </source>
</evidence>
<keyword evidence="2" id="KW-0479">Metal-binding</keyword>
<reference evidence="5" key="1">
    <citation type="submission" date="2016-10" db="EMBL/GenBank/DDBJ databases">
        <authorList>
            <person name="Varghese N."/>
            <person name="Submissions S."/>
        </authorList>
    </citation>
    <scope>NUCLEOTIDE SEQUENCE [LARGE SCALE GENOMIC DNA]</scope>
    <source>
        <strain evidence="5">CGMCC 1.8895</strain>
    </source>
</reference>
<name>A0A1G9EAZ0_9BACL</name>
<dbReference type="InterPro" id="IPR003782">
    <property type="entry name" value="SCO1/SenC"/>
</dbReference>
<evidence type="ECO:0000313" key="4">
    <source>
        <dbReference type="EMBL" id="SDK73248.1"/>
    </source>
</evidence>